<dbReference type="Proteomes" id="UP000326354">
    <property type="component" value="Chromosome"/>
</dbReference>
<name>A0A5S9F634_UABAM</name>
<reference evidence="1 2" key="1">
    <citation type="submission" date="2019-08" db="EMBL/GenBank/DDBJ databases">
        <title>Complete genome sequence of Candidatus Uab amorphum.</title>
        <authorList>
            <person name="Shiratori T."/>
            <person name="Suzuki S."/>
            <person name="Kakizawa Y."/>
            <person name="Ishida K."/>
        </authorList>
    </citation>
    <scope>NUCLEOTIDE SEQUENCE [LARGE SCALE GENOMIC DNA]</scope>
    <source>
        <strain evidence="1 2">SRT547</strain>
    </source>
</reference>
<sequence>MNIYKGLLVIFCVCASTMIYAQERGLKKLQGLKYSQPYVVSTIGTAIAVNVPSFTQGVASRYEITPALPAGLQFNNKTGVISGTSVANSENETKRFTITAFNPVSSTTGFVEIVVMHPQKFLVVDDENGFVRIFDIAAPQDVAVVAVANPVSSAFGNGRFAIATDGNGVVFVDAITNQIQEIVAQDVELGGDSSVLFFQNRFCIVGDETVLIFDVATTENKLVATLQFDEGIEGQAVVINGFFGIPTFFEDGDFPTALALVNPQTFEIEDEIPLEGQQTIATDAGNRMLLYVDFIDDGVNGPTASFIDFETQEFIDFFFFDLEQVPTQMVFGNNVAALVMPQVGDKLRSEVRFFSMHQRIVEQLDSVPGAGISSIAFGNNRFAIANQLDNTVTIVEVISNIGRMEINTLATIPVNISPNRITFGGNHFLVTHQFSDTAILIDATTNEISTTINGIRTPNANPFSRADTCFSFGNTSSFCTVMERFLGARSKVYIIDGNNGGIEDEYDFPPAGPLSIEDKKEQQILRHQIQKQFLQYRRNKDPQLRKQIRKNQQKLYNLTNKRSVSSSRFSRRFNRRVTFEGGKFFALSRSGNILVIDAATRLIPRAFNTVGGDTIASGKNRIVLPKFPGVSIFDSQSFEETTNISMDGNVFEIVFGNEKFLAVSDNRQAKIFDDNGNVLKTFVAETLPFQISAAAFGDNYFAIKGSTRTVVIDATSNDVVFTIGSESTNDSDSIAFGNGNLAITRGNFQANSVDLVNLAQKGISTFTNRGQPGSVIFNNNRFIVSNLQAHTVSIVASFGTEVLTVPTAFNPHNMAAGNNRIAILCGIRNGSEAITVIDSITHKEITTIPAPLGVPEFTDIVFNPGK</sequence>
<evidence type="ECO:0000313" key="1">
    <source>
        <dbReference type="EMBL" id="BBM86194.1"/>
    </source>
</evidence>
<gene>
    <name evidence="1" type="ORF">UABAM_04580</name>
</gene>
<dbReference type="Gene3D" id="2.60.40.10">
    <property type="entry name" value="Immunoglobulins"/>
    <property type="match status" value="1"/>
</dbReference>
<keyword evidence="2" id="KW-1185">Reference proteome</keyword>
<dbReference type="SUPFAM" id="SSF51004">
    <property type="entry name" value="C-terminal (heme d1) domain of cytochrome cd1-nitrite reductase"/>
    <property type="match status" value="1"/>
</dbReference>
<evidence type="ECO:0000313" key="2">
    <source>
        <dbReference type="Proteomes" id="UP000326354"/>
    </source>
</evidence>
<dbReference type="InterPro" id="IPR015919">
    <property type="entry name" value="Cadherin-like_sf"/>
</dbReference>
<protein>
    <submittedName>
        <fullName evidence="1">Uncharacterized protein</fullName>
    </submittedName>
</protein>
<dbReference type="SUPFAM" id="SSF49313">
    <property type="entry name" value="Cadherin-like"/>
    <property type="match status" value="1"/>
</dbReference>
<dbReference type="InterPro" id="IPR011047">
    <property type="entry name" value="Quinoprotein_ADH-like_sf"/>
</dbReference>
<dbReference type="EMBL" id="AP019860">
    <property type="protein sequence ID" value="BBM86194.1"/>
    <property type="molecule type" value="Genomic_DNA"/>
</dbReference>
<accession>A0A5S9F634</accession>
<dbReference type="PANTHER" id="PTHR47197:SF3">
    <property type="entry name" value="DIHYDRO-HEME D1 DEHYDROGENASE"/>
    <property type="match status" value="1"/>
</dbReference>
<dbReference type="Pfam" id="PF05345">
    <property type="entry name" value="He_PIG"/>
    <property type="match status" value="1"/>
</dbReference>
<dbReference type="SUPFAM" id="SSF50998">
    <property type="entry name" value="Quinoprotein alcohol dehydrogenase-like"/>
    <property type="match status" value="1"/>
</dbReference>
<organism evidence="1 2">
    <name type="scientific">Uabimicrobium amorphum</name>
    <dbReference type="NCBI Taxonomy" id="2596890"/>
    <lineage>
        <taxon>Bacteria</taxon>
        <taxon>Pseudomonadati</taxon>
        <taxon>Planctomycetota</taxon>
        <taxon>Candidatus Uabimicrobiia</taxon>
        <taxon>Candidatus Uabimicrobiales</taxon>
        <taxon>Candidatus Uabimicrobiaceae</taxon>
        <taxon>Candidatus Uabimicrobium</taxon>
    </lineage>
</organism>
<dbReference type="GO" id="GO:0005509">
    <property type="term" value="F:calcium ion binding"/>
    <property type="evidence" value="ECO:0007669"/>
    <property type="project" value="InterPro"/>
</dbReference>
<dbReference type="AlphaFoldDB" id="A0A5S9F634"/>
<dbReference type="InterPro" id="IPR011048">
    <property type="entry name" value="Haem_d1_sf"/>
</dbReference>
<dbReference type="InterPro" id="IPR051200">
    <property type="entry name" value="Host-pathogen_enzymatic-act"/>
</dbReference>
<proteinExistence type="predicted"/>
<dbReference type="InterPro" id="IPR015943">
    <property type="entry name" value="WD40/YVTN_repeat-like_dom_sf"/>
</dbReference>
<dbReference type="Gene3D" id="2.130.10.10">
    <property type="entry name" value="YVTN repeat-like/Quinoprotein amine dehydrogenase"/>
    <property type="match status" value="2"/>
</dbReference>
<dbReference type="RefSeq" id="WP_173013505.1">
    <property type="nucleotide sequence ID" value="NZ_AP019860.1"/>
</dbReference>
<dbReference type="PANTHER" id="PTHR47197">
    <property type="entry name" value="PROTEIN NIRF"/>
    <property type="match status" value="1"/>
</dbReference>
<dbReference type="KEGG" id="uam:UABAM_04580"/>
<dbReference type="GO" id="GO:0016020">
    <property type="term" value="C:membrane"/>
    <property type="evidence" value="ECO:0007669"/>
    <property type="project" value="InterPro"/>
</dbReference>
<dbReference type="InterPro" id="IPR013783">
    <property type="entry name" value="Ig-like_fold"/>
</dbReference>